<organism evidence="2 3">
    <name type="scientific">Mucilaginibacter pedocola</name>
    <dbReference type="NCBI Taxonomy" id="1792845"/>
    <lineage>
        <taxon>Bacteria</taxon>
        <taxon>Pseudomonadati</taxon>
        <taxon>Bacteroidota</taxon>
        <taxon>Sphingobacteriia</taxon>
        <taxon>Sphingobacteriales</taxon>
        <taxon>Sphingobacteriaceae</taxon>
        <taxon>Mucilaginibacter</taxon>
    </lineage>
</organism>
<dbReference type="AlphaFoldDB" id="A0A1S9PG28"/>
<comment type="caution">
    <text evidence="2">The sequence shown here is derived from an EMBL/GenBank/DDBJ whole genome shotgun (WGS) entry which is preliminary data.</text>
</comment>
<dbReference type="Proteomes" id="UP000189739">
    <property type="component" value="Unassembled WGS sequence"/>
</dbReference>
<evidence type="ECO:0000313" key="2">
    <source>
        <dbReference type="EMBL" id="OOQ59913.1"/>
    </source>
</evidence>
<dbReference type="RefSeq" id="WP_078348059.1">
    <property type="nucleotide sequence ID" value="NZ_MBTF01000011.1"/>
</dbReference>
<protein>
    <recommendedName>
        <fullName evidence="4">PsbP C-terminal domain-containing protein</fullName>
    </recommendedName>
</protein>
<accession>A0A1S9PG28</accession>
<dbReference type="EMBL" id="MBTF01000011">
    <property type="protein sequence ID" value="OOQ59913.1"/>
    <property type="molecule type" value="Genomic_DNA"/>
</dbReference>
<sequence>MKKICYLLLFVLTLSVSARAQTGWVTQKLDDKLSVKFPSAPEKITKNGVEGYTLKAKDSVGYIVNFLDFKQVANLDSAGLAPMKDKQEFADQLGAGLASATKNYTFGNVTIGEWKSYTTYSMTGTENTTKGTISIRMILIGSKMYSLSCRVPANLVTKNSDLFFASAEVLK</sequence>
<feature type="signal peptide" evidence="1">
    <location>
        <begin position="1"/>
        <end position="20"/>
    </location>
</feature>
<reference evidence="2 3" key="1">
    <citation type="submission" date="2016-07" db="EMBL/GenBank/DDBJ databases">
        <title>Genomic analysis of zinc-resistant bacterium Mucilaginibacter pedocola TBZ30.</title>
        <authorList>
            <person name="Huang J."/>
            <person name="Tang J."/>
        </authorList>
    </citation>
    <scope>NUCLEOTIDE SEQUENCE [LARGE SCALE GENOMIC DNA]</scope>
    <source>
        <strain evidence="2 3">TBZ30</strain>
    </source>
</reference>
<keyword evidence="3" id="KW-1185">Reference proteome</keyword>
<dbReference type="OrthoDB" id="767434at2"/>
<name>A0A1S9PG28_9SPHI</name>
<evidence type="ECO:0000313" key="3">
    <source>
        <dbReference type="Proteomes" id="UP000189739"/>
    </source>
</evidence>
<dbReference type="STRING" id="1792845.BC343_27535"/>
<feature type="chain" id="PRO_5013159694" description="PsbP C-terminal domain-containing protein" evidence="1">
    <location>
        <begin position="21"/>
        <end position="171"/>
    </location>
</feature>
<keyword evidence="1" id="KW-0732">Signal</keyword>
<evidence type="ECO:0008006" key="4">
    <source>
        <dbReference type="Google" id="ProtNLM"/>
    </source>
</evidence>
<evidence type="ECO:0000256" key="1">
    <source>
        <dbReference type="SAM" id="SignalP"/>
    </source>
</evidence>
<proteinExistence type="predicted"/>
<gene>
    <name evidence="2" type="ORF">BC343_27535</name>
</gene>